<dbReference type="EMBL" id="JBAHYK010001495">
    <property type="protein sequence ID" value="KAL0567788.1"/>
    <property type="molecule type" value="Genomic_DNA"/>
</dbReference>
<proteinExistence type="predicted"/>
<comment type="caution">
    <text evidence="2">The sequence shown here is derived from an EMBL/GenBank/DDBJ whole genome shotgun (WGS) entry which is preliminary data.</text>
</comment>
<feature type="compositionally biased region" description="Basic and acidic residues" evidence="1">
    <location>
        <begin position="283"/>
        <end position="294"/>
    </location>
</feature>
<evidence type="ECO:0000256" key="1">
    <source>
        <dbReference type="SAM" id="MobiDB-lite"/>
    </source>
</evidence>
<feature type="compositionally biased region" description="Polar residues" evidence="1">
    <location>
        <begin position="312"/>
        <end position="323"/>
    </location>
</feature>
<name>A0ABR3EY12_9AGAR</name>
<evidence type="ECO:0000313" key="3">
    <source>
        <dbReference type="Proteomes" id="UP001465976"/>
    </source>
</evidence>
<feature type="compositionally biased region" description="Polar residues" evidence="1">
    <location>
        <begin position="433"/>
        <end position="445"/>
    </location>
</feature>
<reference evidence="2 3" key="1">
    <citation type="submission" date="2024-02" db="EMBL/GenBank/DDBJ databases">
        <title>A draft genome for the cacao thread blight pathogen Marasmius crinis-equi.</title>
        <authorList>
            <person name="Cohen S.P."/>
            <person name="Baruah I.K."/>
            <person name="Amoako-Attah I."/>
            <person name="Bukari Y."/>
            <person name="Meinhardt L.W."/>
            <person name="Bailey B.A."/>
        </authorList>
    </citation>
    <scope>NUCLEOTIDE SEQUENCE [LARGE SCALE GENOMIC DNA]</scope>
    <source>
        <strain evidence="2 3">GH-76</strain>
    </source>
</reference>
<accession>A0ABR3EY12</accession>
<keyword evidence="3" id="KW-1185">Reference proteome</keyword>
<dbReference type="Proteomes" id="UP001465976">
    <property type="component" value="Unassembled WGS sequence"/>
</dbReference>
<dbReference type="GO" id="GO:0016874">
    <property type="term" value="F:ligase activity"/>
    <property type="evidence" value="ECO:0007669"/>
    <property type="project" value="UniProtKB-KW"/>
</dbReference>
<sequence>MPFSHNQASDIYASALCSLGFGYPLWIPEPNNALPDDYKKKGVRTGDVGVLTDDGGFDFVFNACVSATDPINVNGVPESFQPLVRNPKQRREILRKHGGGLPILSLGAETKRIDFQVSAGVPTQAGFIGGGGGFKIAFGGETGAVVIPSNGADGEDCQDVGVFLEYALIHAAEWYQFVNSTLRRDVRNGDLYFITGYDKTDCWENAVVKNESQEQACELTFSVGPADGRLRLSHSSMQTAFSSRSSMEDNIDKNQTLFLRGYRVCIRRGIVGQFIGRPQVGAKRTDNMDPDEFRHRRGGNTPFSPSPAGGRISTSETAYTTDGSGHRVESKAPRIYHPLNTINDYILNSDPSIQVVATHDKDWISWLRKEDTAMPDDSTLLGRFRASSRIAVVNGCAVIEPLDADLDEIVVPSASEFDFDMGNRWEHPAQQDFPDNNLNPGQNYDTAGIGQVVQ</sequence>
<keyword evidence="2" id="KW-0436">Ligase</keyword>
<feature type="region of interest" description="Disordered" evidence="1">
    <location>
        <begin position="281"/>
        <end position="329"/>
    </location>
</feature>
<gene>
    <name evidence="2" type="primary">CDC4_6</name>
    <name evidence="2" type="ORF">V5O48_014208</name>
</gene>
<organism evidence="2 3">
    <name type="scientific">Marasmius crinis-equi</name>
    <dbReference type="NCBI Taxonomy" id="585013"/>
    <lineage>
        <taxon>Eukaryota</taxon>
        <taxon>Fungi</taxon>
        <taxon>Dikarya</taxon>
        <taxon>Basidiomycota</taxon>
        <taxon>Agaricomycotina</taxon>
        <taxon>Agaricomycetes</taxon>
        <taxon>Agaricomycetidae</taxon>
        <taxon>Agaricales</taxon>
        <taxon>Marasmiineae</taxon>
        <taxon>Marasmiaceae</taxon>
        <taxon>Marasmius</taxon>
    </lineage>
</organism>
<evidence type="ECO:0000313" key="2">
    <source>
        <dbReference type="EMBL" id="KAL0567788.1"/>
    </source>
</evidence>
<protein>
    <submittedName>
        <fullName evidence="2">SCF ubiquitin ligase complex subunit cdc4</fullName>
    </submittedName>
</protein>
<feature type="region of interest" description="Disordered" evidence="1">
    <location>
        <begin position="425"/>
        <end position="454"/>
    </location>
</feature>